<dbReference type="Pfam" id="PF13302">
    <property type="entry name" value="Acetyltransf_3"/>
    <property type="match status" value="1"/>
</dbReference>
<dbReference type="InterPro" id="IPR000182">
    <property type="entry name" value="GNAT_dom"/>
</dbReference>
<dbReference type="InterPro" id="IPR051531">
    <property type="entry name" value="N-acetyltransferase"/>
</dbReference>
<evidence type="ECO:0000313" key="3">
    <source>
        <dbReference type="Proteomes" id="UP000278962"/>
    </source>
</evidence>
<dbReference type="PANTHER" id="PTHR43792:SF1">
    <property type="entry name" value="N-ACETYLTRANSFERASE DOMAIN-CONTAINING PROTEIN"/>
    <property type="match status" value="1"/>
</dbReference>
<proteinExistence type="predicted"/>
<evidence type="ECO:0000259" key="1">
    <source>
        <dbReference type="PROSITE" id="PS51186"/>
    </source>
</evidence>
<keyword evidence="2" id="KW-0808">Transferase</keyword>
<dbReference type="PANTHER" id="PTHR43792">
    <property type="entry name" value="GNAT FAMILY, PUTATIVE (AFU_ORTHOLOGUE AFUA_3G00765)-RELATED-RELATED"/>
    <property type="match status" value="1"/>
</dbReference>
<comment type="caution">
    <text evidence="2">The sequence shown here is derived from an EMBL/GenBank/DDBJ whole genome shotgun (WGS) entry which is preliminary data.</text>
</comment>
<dbReference type="Gene3D" id="3.40.630.30">
    <property type="match status" value="1"/>
</dbReference>
<dbReference type="InterPro" id="IPR016181">
    <property type="entry name" value="Acyl_CoA_acyltransferase"/>
</dbReference>
<evidence type="ECO:0000313" key="2">
    <source>
        <dbReference type="EMBL" id="RKQ92913.1"/>
    </source>
</evidence>
<dbReference type="SUPFAM" id="SSF55729">
    <property type="entry name" value="Acyl-CoA N-acyltransferases (Nat)"/>
    <property type="match status" value="1"/>
</dbReference>
<gene>
    <name evidence="2" type="ORF">C8N24_2769</name>
</gene>
<protein>
    <submittedName>
        <fullName evidence="2">RimJ/RimL family protein N-acetyltransferase</fullName>
    </submittedName>
</protein>
<keyword evidence="3" id="KW-1185">Reference proteome</keyword>
<dbReference type="GO" id="GO:0016747">
    <property type="term" value="F:acyltransferase activity, transferring groups other than amino-acyl groups"/>
    <property type="evidence" value="ECO:0007669"/>
    <property type="project" value="InterPro"/>
</dbReference>
<dbReference type="AlphaFoldDB" id="A0A660LGF3"/>
<dbReference type="Proteomes" id="UP000278962">
    <property type="component" value="Unassembled WGS sequence"/>
</dbReference>
<name>A0A660LGF3_9ACTN</name>
<dbReference type="RefSeq" id="WP_211339952.1">
    <property type="nucleotide sequence ID" value="NZ_RBIL01000001.1"/>
</dbReference>
<dbReference type="EMBL" id="RBIL01000001">
    <property type="protein sequence ID" value="RKQ92913.1"/>
    <property type="molecule type" value="Genomic_DNA"/>
</dbReference>
<accession>A0A660LGF3</accession>
<sequence>MQLPFTFPSPLATDRLVLRFMATDDVDDIHAYQSREDVSRYLMYPPRDRAQVSEKVAQHAQARTLSVDGDYWQIAVTLDDRVIGDVYFTVKSVEQQTGEIGWTLHPDFHGRGFMTEAAGAVLGVGFDGIGLRRIIADLDPRNVSSAALCRRLGMRQEAHFVEDLWSKGEWTDTAIYALLAREWARRG</sequence>
<reference evidence="2 3" key="1">
    <citation type="submission" date="2018-10" db="EMBL/GenBank/DDBJ databases">
        <title>Genomic Encyclopedia of Archaeal and Bacterial Type Strains, Phase II (KMG-II): from individual species to whole genera.</title>
        <authorList>
            <person name="Goeker M."/>
        </authorList>
    </citation>
    <scope>NUCLEOTIDE SEQUENCE [LARGE SCALE GENOMIC DNA]</scope>
    <source>
        <strain evidence="2 3">DSM 14954</strain>
    </source>
</reference>
<organism evidence="2 3">
    <name type="scientific">Solirubrobacter pauli</name>
    <dbReference type="NCBI Taxonomy" id="166793"/>
    <lineage>
        <taxon>Bacteria</taxon>
        <taxon>Bacillati</taxon>
        <taxon>Actinomycetota</taxon>
        <taxon>Thermoleophilia</taxon>
        <taxon>Solirubrobacterales</taxon>
        <taxon>Solirubrobacteraceae</taxon>
        <taxon>Solirubrobacter</taxon>
    </lineage>
</organism>
<dbReference type="PROSITE" id="PS51186">
    <property type="entry name" value="GNAT"/>
    <property type="match status" value="1"/>
</dbReference>
<feature type="domain" description="N-acetyltransferase" evidence="1">
    <location>
        <begin position="16"/>
        <end position="182"/>
    </location>
</feature>